<organism evidence="7 27">
    <name type="scientific">Phocaeicola vulgatus</name>
    <name type="common">Bacteroides vulgatus</name>
    <dbReference type="NCBI Taxonomy" id="821"/>
    <lineage>
        <taxon>Bacteria</taxon>
        <taxon>Pseudomonadati</taxon>
        <taxon>Bacteroidota</taxon>
        <taxon>Bacteroidia</taxon>
        <taxon>Bacteroidales</taxon>
        <taxon>Bacteroidaceae</taxon>
        <taxon>Phocaeicola</taxon>
    </lineage>
</organism>
<keyword evidence="5 6" id="KW-0472">Membrane</keyword>
<evidence type="ECO:0000256" key="1">
    <source>
        <dbReference type="ARBA" id="ARBA00004651"/>
    </source>
</evidence>
<reference evidence="10" key="9">
    <citation type="submission" date="2023-01" db="EMBL/GenBank/DDBJ databases">
        <title>Human gut microbiome strain richness.</title>
        <authorList>
            <person name="Chen-Liaw A."/>
        </authorList>
    </citation>
    <scope>NUCLEOTIDE SEQUENCE</scope>
    <source>
        <strain evidence="10">H9_m1001271B151109d0_201107</strain>
    </source>
</reference>
<dbReference type="EMBL" id="QRKA01000001">
    <property type="protein sequence ID" value="RHH83146.1"/>
    <property type="molecule type" value="Genomic_DNA"/>
</dbReference>
<evidence type="ECO:0000313" key="22">
    <source>
        <dbReference type="Proteomes" id="UP000283713"/>
    </source>
</evidence>
<comment type="subcellular location">
    <subcellularLocation>
        <location evidence="1">Cell membrane</location>
        <topology evidence="1">Multi-pass membrane protein</topology>
    </subcellularLocation>
</comment>
<dbReference type="Proteomes" id="UP001200843">
    <property type="component" value="Unassembled WGS sequence"/>
</dbReference>
<reference evidence="12 28" key="7">
    <citation type="submission" date="2020-04" db="EMBL/GenBank/DDBJ databases">
        <title>A novel gut-associated lysogenic phage, Bacteroides phage BV01, alters the host transcriptome and bile acid metabolism in Bacteroides vulgatus.</title>
        <authorList>
            <person name="Campbell D.E."/>
            <person name="Ly L."/>
            <person name="Ridlon J.M."/>
            <person name="Hsiao A."/>
            <person name="Degnan P.H."/>
        </authorList>
    </citation>
    <scope>NUCLEOTIDE SEQUENCE [LARGE SCALE GENOMIC DNA]</scope>
    <source>
        <strain evidence="12 28">VPI-BV8526</strain>
    </source>
</reference>
<evidence type="ECO:0000313" key="12">
    <source>
        <dbReference type="EMBL" id="NMW38727.1"/>
    </source>
</evidence>
<evidence type="ECO:0000313" key="15">
    <source>
        <dbReference type="EMBL" id="RGR31904.1"/>
    </source>
</evidence>
<dbReference type="PANTHER" id="PTHR30250">
    <property type="entry name" value="PST FAMILY PREDICTED COLANIC ACID TRANSPORTER"/>
    <property type="match status" value="1"/>
</dbReference>
<proteinExistence type="predicted"/>
<dbReference type="Proteomes" id="UP000283713">
    <property type="component" value="Unassembled WGS sequence"/>
</dbReference>
<reference evidence="26 27" key="4">
    <citation type="journal article" date="2019" name="Nat. Med.">
        <title>A library of human gut bacterial isolates paired with longitudinal multiomics data enables mechanistic microbiome research.</title>
        <authorList>
            <person name="Poyet M."/>
            <person name="Groussin M."/>
            <person name="Gibbons S.M."/>
            <person name="Avila-Pacheco J."/>
            <person name="Jiang X."/>
            <person name="Kearney S.M."/>
            <person name="Perrotta A.R."/>
            <person name="Berdy B."/>
            <person name="Zhao S."/>
            <person name="Lieberman T.D."/>
            <person name="Swanson P.K."/>
            <person name="Smith M."/>
            <person name="Roesemann S."/>
            <person name="Alexander J.E."/>
            <person name="Rich S.A."/>
            <person name="Livny J."/>
            <person name="Vlamakis H."/>
            <person name="Clish C."/>
            <person name="Bullock K."/>
            <person name="Deik A."/>
            <person name="Scott J."/>
            <person name="Pierce K.A."/>
            <person name="Xavier R.J."/>
            <person name="Alm E.J."/>
        </authorList>
    </citation>
    <scope>NUCLEOTIDE SEQUENCE [LARGE SCALE GENOMIC DNA]</scope>
    <source>
        <strain evidence="7 27">BIOML-A141</strain>
        <strain evidence="8 26">BIOML-A98</strain>
    </source>
</reference>
<feature type="transmembrane region" description="Helical" evidence="6">
    <location>
        <begin position="16"/>
        <end position="33"/>
    </location>
</feature>
<dbReference type="Proteomes" id="UP001210999">
    <property type="component" value="Unassembled WGS sequence"/>
</dbReference>
<dbReference type="PANTHER" id="PTHR30250:SF26">
    <property type="entry name" value="PSMA PROTEIN"/>
    <property type="match status" value="1"/>
</dbReference>
<evidence type="ECO:0000313" key="10">
    <source>
        <dbReference type="EMBL" id="MDB0854101.1"/>
    </source>
</evidence>
<name>A0A174RE59_PHOVU</name>
<feature type="transmembrane region" description="Helical" evidence="6">
    <location>
        <begin position="405"/>
        <end position="426"/>
    </location>
</feature>
<feature type="transmembrane region" description="Helical" evidence="6">
    <location>
        <begin position="45"/>
        <end position="67"/>
    </location>
</feature>
<dbReference type="EMBL" id="QRUD01000094">
    <property type="protein sequence ID" value="RGR31904.1"/>
    <property type="molecule type" value="Genomic_DNA"/>
</dbReference>
<evidence type="ECO:0000313" key="28">
    <source>
        <dbReference type="Proteomes" id="UP000583639"/>
    </source>
</evidence>
<evidence type="ECO:0000313" key="11">
    <source>
        <dbReference type="EMBL" id="MSS49914.1"/>
    </source>
</evidence>
<feature type="transmembrane region" description="Helical" evidence="6">
    <location>
        <begin position="88"/>
        <end position="119"/>
    </location>
</feature>
<feature type="transmembrane region" description="Helical" evidence="6">
    <location>
        <begin position="188"/>
        <end position="206"/>
    </location>
</feature>
<evidence type="ECO:0000313" key="18">
    <source>
        <dbReference type="EMBL" id="TSE48945.1"/>
    </source>
</evidence>
<dbReference type="EMBL" id="JAQKEI010000050">
    <property type="protein sequence ID" value="MDB0854101.1"/>
    <property type="molecule type" value="Genomic_DNA"/>
</dbReference>
<dbReference type="RefSeq" id="WP_005848421.1">
    <property type="nucleotide sequence ID" value="NZ_BAABYE010000001.1"/>
</dbReference>
<evidence type="ECO:0000313" key="16">
    <source>
        <dbReference type="EMBL" id="RHD69482.1"/>
    </source>
</evidence>
<keyword evidence="2" id="KW-1003">Cell membrane</keyword>
<dbReference type="EMBL" id="WDBZ01000019">
    <property type="protein sequence ID" value="KAB6452866.1"/>
    <property type="molecule type" value="Genomic_DNA"/>
</dbReference>
<dbReference type="Pfam" id="PF01554">
    <property type="entry name" value="MatE"/>
    <property type="match status" value="1"/>
</dbReference>
<dbReference type="InterPro" id="IPR002528">
    <property type="entry name" value="MATE_fam"/>
</dbReference>
<dbReference type="EMBL" id="JAKNGO010000083">
    <property type="protein sequence ID" value="MCG4691001.1"/>
    <property type="molecule type" value="Genomic_DNA"/>
</dbReference>
<evidence type="ECO:0000256" key="6">
    <source>
        <dbReference type="SAM" id="Phobius"/>
    </source>
</evidence>
<dbReference type="Proteomes" id="UP000408523">
    <property type="component" value="Unassembled WGS sequence"/>
</dbReference>
<dbReference type="Proteomes" id="UP000186631">
    <property type="component" value="Unassembled WGS sequence"/>
</dbReference>
<protein>
    <submittedName>
        <fullName evidence="7">Lipopolysaccharide biosynthesis protein</fullName>
    </submittedName>
    <submittedName>
        <fullName evidence="10">MATE family efflux transporter</fullName>
    </submittedName>
    <submittedName>
        <fullName evidence="18">MatE-like multi antimicrobial extrusion protein</fullName>
    </submittedName>
    <submittedName>
        <fullName evidence="9">Oligosaccharide flippase family protein</fullName>
    </submittedName>
</protein>
<dbReference type="GO" id="GO:0005886">
    <property type="term" value="C:plasma membrane"/>
    <property type="evidence" value="ECO:0007669"/>
    <property type="project" value="UniProtKB-SubCell"/>
</dbReference>
<feature type="transmembrane region" description="Helical" evidence="6">
    <location>
        <begin position="131"/>
        <end position="149"/>
    </location>
</feature>
<feature type="transmembrane region" description="Helical" evidence="6">
    <location>
        <begin position="345"/>
        <end position="366"/>
    </location>
</feature>
<evidence type="ECO:0000313" key="23">
    <source>
        <dbReference type="Proteomes" id="UP000326091"/>
    </source>
</evidence>
<evidence type="ECO:0000313" key="21">
    <source>
        <dbReference type="Proteomes" id="UP000283429"/>
    </source>
</evidence>
<evidence type="ECO:0000313" key="9">
    <source>
        <dbReference type="EMBL" id="MCG4691001.1"/>
    </source>
</evidence>
<evidence type="ECO:0000313" key="24">
    <source>
        <dbReference type="Proteomes" id="UP000408523"/>
    </source>
</evidence>
<dbReference type="Proteomes" id="UP000326091">
    <property type="component" value="Chromosome"/>
</dbReference>
<dbReference type="EMBL" id="WDAL01000006">
    <property type="protein sequence ID" value="KAB6638861.1"/>
    <property type="molecule type" value="Genomic_DNA"/>
</dbReference>
<evidence type="ECO:0000313" key="19">
    <source>
        <dbReference type="Proteomes" id="UP000186631"/>
    </source>
</evidence>
<reference evidence="9" key="8">
    <citation type="submission" date="2022-01" db="EMBL/GenBank/DDBJ databases">
        <title>Collection of gut derived symbiotic bacterial strains cultured from healthy donors.</title>
        <authorList>
            <person name="Lin H."/>
            <person name="Kohout C."/>
            <person name="Waligurski E."/>
            <person name="Pamer E.G."/>
        </authorList>
    </citation>
    <scope>NUCLEOTIDE SEQUENCE</scope>
    <source>
        <strain evidence="9">DFI.6.72</strain>
    </source>
</reference>
<dbReference type="Proteomes" id="UP000460950">
    <property type="component" value="Unassembled WGS sequence"/>
</dbReference>
<dbReference type="EMBL" id="QSJM01000139">
    <property type="protein sequence ID" value="RHD69482.1"/>
    <property type="molecule type" value="Genomic_DNA"/>
</dbReference>
<reference evidence="18 24" key="3">
    <citation type="journal article" date="2019" name="Nat. Commun.">
        <title>Gram positive-like bacteriocins with broad spectrum anti-Bacteroidales activity encoded on mobile elements of the human gut microbiota.</title>
        <authorList>
            <person name="Bechon N."/>
            <person name="Coyne M.J.Jr."/>
            <person name="Laclare-Mceneany V."/>
            <person name="Chatzidaki-Livanis M."/>
            <person name="Ghigo J.-M."/>
            <person name="Comstock L.E."/>
        </authorList>
    </citation>
    <scope>NUCLEOTIDE SEQUENCE [LARGE SCALE GENOMIC DNA]</scope>
    <source>
        <strain evidence="18 24">CL01T12C17</strain>
    </source>
</reference>
<evidence type="ECO:0000256" key="5">
    <source>
        <dbReference type="ARBA" id="ARBA00023136"/>
    </source>
</evidence>
<evidence type="ECO:0000313" key="7">
    <source>
        <dbReference type="EMBL" id="KAB6452866.1"/>
    </source>
</evidence>
<sequence>MENNPSGNKRIAKNTLLLYFRMLLTILVGLYTSRVVLNTLGISDYGVYNIVGGVVTMLAFLNSAMVAASQRFISFELGTGDLEKLKKVFCTSVSIHITLAILILIVAETIGLWFVNAYLNIPLDRMEAANWVYQCSVLTLILTIISVPYNSCIVAHEHMRAFAYVSIVEVILKLAIVYLLLIGDFDKLILYAILIAVVAFIIRIIYGIYCKQNFEECTYHFLFDRKLFKEMFAFAGWSVIGNLGFSLKDQGSNIILNLFGGTTVNAARGIAMQVNGIISNFSYNFTMALNPQITKQYAAGNMNESGRLVYTGCRYSFYLLLLIAIPVMINVDYLLQLWLGTIPKYTSQFLLLALITALINVMSPPLTTALQATGNIKVFQIVICIIMLCELPFSYFILYTGGKPYMVMYPSIFVISIGLFARFLILKKISPFYKLRHFTFNVFCRNILIAIVCYYISFKIKTSFFFCDFISFLLTSFIAFIVSCLIIYVIGFSPEERNALLNFIKNKIRKR</sequence>
<feature type="transmembrane region" description="Helical" evidence="6">
    <location>
        <begin position="438"/>
        <end position="457"/>
    </location>
</feature>
<dbReference type="AlphaFoldDB" id="A0A174RE59"/>
<evidence type="ECO:0000313" key="17">
    <source>
        <dbReference type="EMBL" id="RHH83146.1"/>
    </source>
</evidence>
<gene>
    <name evidence="13" type="ORF">BHV80_10240</name>
    <name evidence="17" type="ORF">DW193_01150</name>
    <name evidence="16" type="ORF">DW783_23630</name>
    <name evidence="15" type="ORF">DWY53_21150</name>
    <name evidence="18" type="ORF">EH214_01752</name>
    <name evidence="11" type="ORF">FYJ30_16830</name>
    <name evidence="8" type="ORF">GAY12_04015</name>
    <name evidence="7" type="ORF">GAZ09_10695</name>
    <name evidence="12" type="ORF">HKQ55_00615</name>
    <name evidence="9" type="ORF">L0N01_20680</name>
    <name evidence="10" type="ORF">PL594_21670</name>
    <name evidence="14" type="ORF">VIC01_03175</name>
</gene>
<dbReference type="EMBL" id="JABDSI010000039">
    <property type="protein sequence ID" value="NMW38727.1"/>
    <property type="molecule type" value="Genomic_DNA"/>
</dbReference>
<dbReference type="GO" id="GO:0015297">
    <property type="term" value="F:antiporter activity"/>
    <property type="evidence" value="ECO:0007669"/>
    <property type="project" value="InterPro"/>
</dbReference>
<dbReference type="Proteomes" id="UP000583639">
    <property type="component" value="Unassembled WGS sequence"/>
</dbReference>
<feature type="transmembrane region" description="Helical" evidence="6">
    <location>
        <begin position="317"/>
        <end position="339"/>
    </location>
</feature>
<dbReference type="Proteomes" id="UP000266497">
    <property type="component" value="Unassembled WGS sequence"/>
</dbReference>
<reference evidence="20 21" key="2">
    <citation type="submission" date="2018-08" db="EMBL/GenBank/DDBJ databases">
        <title>A genome reference for cultivated species of the human gut microbiota.</title>
        <authorList>
            <person name="Zou Y."/>
            <person name="Xue W."/>
            <person name="Luo G."/>
        </authorList>
    </citation>
    <scope>NUCLEOTIDE SEQUENCE [LARGE SCALE GENOMIC DNA]</scope>
    <source>
        <strain evidence="15 20">AF25-30LB</strain>
        <strain evidence="17 22">AM16-6</strain>
        <strain evidence="16 21">AM30-40</strain>
    </source>
</reference>
<evidence type="ECO:0000313" key="14">
    <source>
        <dbReference type="EMBL" id="QEW37582.1"/>
    </source>
</evidence>
<evidence type="ECO:0000313" key="20">
    <source>
        <dbReference type="Proteomes" id="UP000266497"/>
    </source>
</evidence>
<evidence type="ECO:0000313" key="25">
    <source>
        <dbReference type="Proteomes" id="UP000460950"/>
    </source>
</evidence>
<dbReference type="GO" id="GO:0042910">
    <property type="term" value="F:xenobiotic transmembrane transporter activity"/>
    <property type="evidence" value="ECO:0007669"/>
    <property type="project" value="InterPro"/>
</dbReference>
<dbReference type="Proteomes" id="UP000483142">
    <property type="component" value="Unassembled WGS sequence"/>
</dbReference>
<evidence type="ECO:0000313" key="27">
    <source>
        <dbReference type="Proteomes" id="UP000483142"/>
    </source>
</evidence>
<dbReference type="EMBL" id="MNQV01000189">
    <property type="protein sequence ID" value="OKZ47802.1"/>
    <property type="molecule type" value="Genomic_DNA"/>
</dbReference>
<reference evidence="13 19" key="1">
    <citation type="journal article" date="2016" name="Nat. Biotechnol.">
        <title>Measurement of bacterial replication rates in microbial communities.</title>
        <authorList>
            <person name="Brown C.T."/>
            <person name="Olm M.R."/>
            <person name="Thomas B.C."/>
            <person name="Banfield J.F."/>
        </authorList>
    </citation>
    <scope>NUCLEOTIDE SEQUENCE [LARGE SCALE GENOMIC DNA]</scope>
    <source>
        <strain evidence="13">42_262</strain>
    </source>
</reference>
<dbReference type="EMBL" id="VULU01000038">
    <property type="protein sequence ID" value="MSS49914.1"/>
    <property type="molecule type" value="Genomic_DNA"/>
</dbReference>
<reference evidence="14 23" key="5">
    <citation type="submission" date="2019-09" db="EMBL/GenBank/DDBJ databases">
        <title>Commensal-derived Metabolites Govern Vibrio cholerae Pathogenesis in Host.</title>
        <authorList>
            <person name="Yoon S.S."/>
            <person name="Yoon M.Y."/>
        </authorList>
    </citation>
    <scope>NUCLEOTIDE SEQUENCE [LARGE SCALE GENOMIC DNA]</scope>
    <source>
        <strain evidence="14 23">VIC01</strain>
    </source>
</reference>
<keyword evidence="3 6" id="KW-0812">Transmembrane</keyword>
<dbReference type="EMBL" id="RWHZ01000019">
    <property type="protein sequence ID" value="TSE48945.1"/>
    <property type="molecule type" value="Genomic_DNA"/>
</dbReference>
<evidence type="ECO:0000313" key="13">
    <source>
        <dbReference type="EMBL" id="OKZ47802.1"/>
    </source>
</evidence>
<keyword evidence="4 6" id="KW-1133">Transmembrane helix</keyword>
<feature type="transmembrane region" description="Helical" evidence="6">
    <location>
        <begin position="469"/>
        <end position="490"/>
    </location>
</feature>
<dbReference type="Proteomes" id="UP000462015">
    <property type="component" value="Unassembled WGS sequence"/>
</dbReference>
<feature type="transmembrane region" description="Helical" evidence="6">
    <location>
        <begin position="161"/>
        <end position="182"/>
    </location>
</feature>
<feature type="transmembrane region" description="Helical" evidence="6">
    <location>
        <begin position="378"/>
        <end position="399"/>
    </location>
</feature>
<accession>A0A174RE59</accession>
<evidence type="ECO:0000313" key="26">
    <source>
        <dbReference type="Proteomes" id="UP000462015"/>
    </source>
</evidence>
<reference evidence="11 25" key="6">
    <citation type="submission" date="2019-09" db="EMBL/GenBank/DDBJ databases">
        <title>In-depth cultivation of the pig gut microbiome towards novel bacterial diversity and tailored functional studies.</title>
        <authorList>
            <person name="Wylensek D."/>
            <person name="Hitch T.C.A."/>
            <person name="Clavel T."/>
        </authorList>
    </citation>
    <scope>NUCLEOTIDE SEQUENCE [LARGE SCALE GENOMIC DNA]</scope>
    <source>
        <strain evidence="11 25">WCA-389-WT-3C</strain>
    </source>
</reference>
<evidence type="ECO:0000256" key="2">
    <source>
        <dbReference type="ARBA" id="ARBA00022475"/>
    </source>
</evidence>
<evidence type="ECO:0000256" key="3">
    <source>
        <dbReference type="ARBA" id="ARBA00022692"/>
    </source>
</evidence>
<dbReference type="Proteomes" id="UP000283429">
    <property type="component" value="Unassembled WGS sequence"/>
</dbReference>
<evidence type="ECO:0000313" key="8">
    <source>
        <dbReference type="EMBL" id="KAB6638861.1"/>
    </source>
</evidence>
<dbReference type="InterPro" id="IPR050833">
    <property type="entry name" value="Poly_Biosynth_Transport"/>
</dbReference>
<dbReference type="EMBL" id="CP043529">
    <property type="protein sequence ID" value="QEW37582.1"/>
    <property type="molecule type" value="Genomic_DNA"/>
</dbReference>
<evidence type="ECO:0000256" key="4">
    <source>
        <dbReference type="ARBA" id="ARBA00022989"/>
    </source>
</evidence>